<organism evidence="3 4">
    <name type="scientific">Tolypocladium paradoxum</name>
    <dbReference type="NCBI Taxonomy" id="94208"/>
    <lineage>
        <taxon>Eukaryota</taxon>
        <taxon>Fungi</taxon>
        <taxon>Dikarya</taxon>
        <taxon>Ascomycota</taxon>
        <taxon>Pezizomycotina</taxon>
        <taxon>Sordariomycetes</taxon>
        <taxon>Hypocreomycetidae</taxon>
        <taxon>Hypocreales</taxon>
        <taxon>Ophiocordycipitaceae</taxon>
        <taxon>Tolypocladium</taxon>
    </lineage>
</organism>
<dbReference type="EMBL" id="PKSG01001060">
    <property type="protein sequence ID" value="POR31367.1"/>
    <property type="molecule type" value="Genomic_DNA"/>
</dbReference>
<dbReference type="AlphaFoldDB" id="A0A2S4KME4"/>
<protein>
    <recommendedName>
        <fullName evidence="2">HNH nuclease domain-containing protein</fullName>
    </recommendedName>
</protein>
<comment type="caution">
    <text evidence="3">The sequence shown here is derived from an EMBL/GenBank/DDBJ whole genome shotgun (WGS) entry which is preliminary data.</text>
</comment>
<evidence type="ECO:0000313" key="3">
    <source>
        <dbReference type="EMBL" id="POR31367.1"/>
    </source>
</evidence>
<dbReference type="OrthoDB" id="4430588at2759"/>
<dbReference type="InterPro" id="IPR003615">
    <property type="entry name" value="HNH_nuc"/>
</dbReference>
<keyword evidence="4" id="KW-1185">Reference proteome</keyword>
<name>A0A2S4KME4_9HYPO</name>
<dbReference type="Proteomes" id="UP000237481">
    <property type="component" value="Unassembled WGS sequence"/>
</dbReference>
<evidence type="ECO:0000259" key="2">
    <source>
        <dbReference type="Pfam" id="PF13391"/>
    </source>
</evidence>
<evidence type="ECO:0000256" key="1">
    <source>
        <dbReference type="SAM" id="MobiDB-lite"/>
    </source>
</evidence>
<accession>A0A2S4KME4</accession>
<gene>
    <name evidence="3" type="ORF">TPAR_08427</name>
</gene>
<sequence>MYAQWPYHLEDCRRGHAGAHWDALKIPRTLLETPQVAQSSALLALPNEILLQIIAHAGSLDQLFLALTCKTMLAISSMTTIIIPSAPRHRADRLSCSAMLALLHTMQPRRARGHPKKSWAPCCVCYRYRPKRKSYWKRVVRRYEEELSCGILAGYDLIVDSWSRKGSSSYECPGCWCEERIKTSRLPCSRFIRFQRQRRQGTMRLRDFCFTPDFPSHFRSHVSIWHPGYIRGEDTMFSLPRLDAVGQQDETDDEADVPREAIPREATQYGVHFGTMLLSCQIIAGNAFETAYLSYDRKGNNRVQLSRNGILIHDHYFLHVSQGDGTDTTSYAITPNFQEWRFSDALPEPWHSLAPTPRDNKPSCIISGSLTAETAHVIPQSHDKWYTDNAMCDYSQGAKSVSNSDNNICRLRVDLHRVFDKRAFALVPKPDDQGQQYLVVHFFSIIKDLGDTAIDIHNRKVHSLDSIAPEFLFARFALTVFACIKDFILRGERRRIAIVHRGIDANGSPAWVTQEVHMDRAQRYSRYGGGGSRGSSPSKRSRQSESQPGDDQERISEYGYNREQEEEFEEAKQSRSRTRSWVVTNAIENQDERTLKRRRTSRGKSPPSLTTSLSSRTTLIKEDCAIGPTSAGPDVSGLDEYHGGCIGKEVRSVKNGQLNCG</sequence>
<reference evidence="3 4" key="1">
    <citation type="submission" date="2018-01" db="EMBL/GenBank/DDBJ databases">
        <title>Harnessing the power of phylogenomics to disentangle the directionality and signatures of interkingdom host jumping in the parasitic fungal genus Tolypocladium.</title>
        <authorList>
            <person name="Quandt C.A."/>
            <person name="Patterson W."/>
            <person name="Spatafora J.W."/>
        </authorList>
    </citation>
    <scope>NUCLEOTIDE SEQUENCE [LARGE SCALE GENOMIC DNA]</scope>
    <source>
        <strain evidence="3 4">NRBC 100945</strain>
    </source>
</reference>
<feature type="compositionally biased region" description="Polar residues" evidence="1">
    <location>
        <begin position="579"/>
        <end position="588"/>
    </location>
</feature>
<feature type="domain" description="HNH nuclease" evidence="2">
    <location>
        <begin position="364"/>
        <end position="426"/>
    </location>
</feature>
<evidence type="ECO:0000313" key="4">
    <source>
        <dbReference type="Proteomes" id="UP000237481"/>
    </source>
</evidence>
<feature type="compositionally biased region" description="Basic and acidic residues" evidence="1">
    <location>
        <begin position="551"/>
        <end position="563"/>
    </location>
</feature>
<proteinExistence type="predicted"/>
<feature type="region of interest" description="Disordered" evidence="1">
    <location>
        <begin position="524"/>
        <end position="616"/>
    </location>
</feature>
<dbReference type="Pfam" id="PF13391">
    <property type="entry name" value="HNH_2"/>
    <property type="match status" value="1"/>
</dbReference>